<gene>
    <name evidence="3" type="ORF">CANARDRAFT_8626</name>
</gene>
<feature type="region of interest" description="Disordered" evidence="1">
    <location>
        <begin position="220"/>
        <end position="271"/>
    </location>
</feature>
<keyword evidence="2" id="KW-0472">Membrane</keyword>
<dbReference type="EMBL" id="KV453856">
    <property type="protein sequence ID" value="ODV84647.1"/>
    <property type="molecule type" value="Genomic_DNA"/>
</dbReference>
<evidence type="ECO:0000313" key="4">
    <source>
        <dbReference type="Proteomes" id="UP000094801"/>
    </source>
</evidence>
<dbReference type="InterPro" id="IPR012470">
    <property type="entry name" value="Pup1-like"/>
</dbReference>
<evidence type="ECO:0000313" key="3">
    <source>
        <dbReference type="EMBL" id="ODV84647.1"/>
    </source>
</evidence>
<sequence length="271" mass="31045">MSGAPKDSNYDELLDPNNPDFLELKKNAVKFYSLESKLNTDDRKLLFDYYTKKVRLYTNLTSLSFVVGLTIPTIVLVKKKKIINPFIPLGTGLATLSIGSSIVVPAFLSRAEQEFDSLNGSESRVWKLKNSLPDTLLYDMYLSGYFKETLKNENVRMNDPQQCHNFMELVKCSIVFKDLKDPGDVEFVTFASDEDQNSDGIASSNRQVYRSAWDRVRHTDHPLQNEFGDLDKDKNKEDYDDPFSENSGDDDQTKENGSAWEKIRRNRPPKI</sequence>
<dbReference type="AlphaFoldDB" id="A0A1E4SYS8"/>
<dbReference type="Pfam" id="PF07954">
    <property type="entry name" value="DUF1689"/>
    <property type="match status" value="1"/>
</dbReference>
<name>A0A1E4SYS8_9ASCO</name>
<proteinExistence type="predicted"/>
<keyword evidence="4" id="KW-1185">Reference proteome</keyword>
<protein>
    <submittedName>
        <fullName evidence="3">Uncharacterized protein</fullName>
    </submittedName>
</protein>
<keyword evidence="2" id="KW-1133">Transmembrane helix</keyword>
<feature type="compositionally biased region" description="Basic and acidic residues" evidence="1">
    <location>
        <begin position="220"/>
        <end position="237"/>
    </location>
</feature>
<evidence type="ECO:0000256" key="1">
    <source>
        <dbReference type="SAM" id="MobiDB-lite"/>
    </source>
</evidence>
<dbReference type="Proteomes" id="UP000094801">
    <property type="component" value="Unassembled WGS sequence"/>
</dbReference>
<evidence type="ECO:0000256" key="2">
    <source>
        <dbReference type="SAM" id="Phobius"/>
    </source>
</evidence>
<organism evidence="3 4">
    <name type="scientific">[Candida] arabinofermentans NRRL YB-2248</name>
    <dbReference type="NCBI Taxonomy" id="983967"/>
    <lineage>
        <taxon>Eukaryota</taxon>
        <taxon>Fungi</taxon>
        <taxon>Dikarya</taxon>
        <taxon>Ascomycota</taxon>
        <taxon>Saccharomycotina</taxon>
        <taxon>Pichiomycetes</taxon>
        <taxon>Pichiales</taxon>
        <taxon>Pichiaceae</taxon>
        <taxon>Ogataea</taxon>
        <taxon>Ogataea/Candida clade</taxon>
    </lineage>
</organism>
<dbReference type="STRING" id="983967.A0A1E4SYS8"/>
<feature type="transmembrane region" description="Helical" evidence="2">
    <location>
        <begin position="89"/>
        <end position="108"/>
    </location>
</feature>
<feature type="compositionally biased region" description="Acidic residues" evidence="1">
    <location>
        <begin position="238"/>
        <end position="252"/>
    </location>
</feature>
<accession>A0A1E4SYS8</accession>
<reference evidence="4" key="1">
    <citation type="submission" date="2016-04" db="EMBL/GenBank/DDBJ databases">
        <title>Comparative genomics of biotechnologically important yeasts.</title>
        <authorList>
            <consortium name="DOE Joint Genome Institute"/>
            <person name="Riley R."/>
            <person name="Haridas S."/>
            <person name="Wolfe K.H."/>
            <person name="Lopes M.R."/>
            <person name="Hittinger C.T."/>
            <person name="Goker M."/>
            <person name="Salamov A."/>
            <person name="Wisecaver J."/>
            <person name="Long T.M."/>
            <person name="Aerts A.L."/>
            <person name="Barry K."/>
            <person name="Choi C."/>
            <person name="Clum A."/>
            <person name="Coughlan A.Y."/>
            <person name="Deshpande S."/>
            <person name="Douglass A.P."/>
            <person name="Hanson S.J."/>
            <person name="Klenk H.-P."/>
            <person name="Labutti K."/>
            <person name="Lapidus A."/>
            <person name="Lindquist E."/>
            <person name="Lipzen A."/>
            <person name="Meier-Kolthoff J.P."/>
            <person name="Ohm R.A."/>
            <person name="Otillar R.P."/>
            <person name="Pangilinan J."/>
            <person name="Peng Y."/>
            <person name="Rokas A."/>
            <person name="Rosa C.A."/>
            <person name="Scheuner C."/>
            <person name="Sibirny A.A."/>
            <person name="Slot J.C."/>
            <person name="Stielow J.B."/>
            <person name="Sun H."/>
            <person name="Kurtzman C.P."/>
            <person name="Blackwell M."/>
            <person name="Grigoriev I.V."/>
            <person name="Jeffries T.W."/>
        </authorList>
    </citation>
    <scope>NUCLEOTIDE SEQUENCE [LARGE SCALE GENOMIC DNA]</scope>
    <source>
        <strain evidence="4">NRRL YB-2248</strain>
    </source>
</reference>
<feature type="transmembrane region" description="Helical" evidence="2">
    <location>
        <begin position="56"/>
        <end position="77"/>
    </location>
</feature>
<keyword evidence="2" id="KW-0812">Transmembrane</keyword>